<dbReference type="Pfam" id="PF08543">
    <property type="entry name" value="Phos_pyr_kin"/>
    <property type="match status" value="1"/>
</dbReference>
<dbReference type="PANTHER" id="PTHR20858">
    <property type="entry name" value="PHOSPHOMETHYLPYRIMIDINE KINASE"/>
    <property type="match status" value="1"/>
</dbReference>
<dbReference type="InterPro" id="IPR029056">
    <property type="entry name" value="Ribokinase-like"/>
</dbReference>
<keyword evidence="4" id="KW-0547">Nucleotide-binding</keyword>
<protein>
    <recommendedName>
        <fullName evidence="2">hydroxymethylpyrimidine kinase</fullName>
        <ecNumber evidence="2">2.7.1.49</ecNumber>
    </recommendedName>
</protein>
<evidence type="ECO:0000256" key="6">
    <source>
        <dbReference type="ARBA" id="ARBA00022840"/>
    </source>
</evidence>
<evidence type="ECO:0000313" key="8">
    <source>
        <dbReference type="EMBL" id="SLM13470.1"/>
    </source>
</evidence>
<dbReference type="AlphaFoldDB" id="A0A3P3XJ72"/>
<evidence type="ECO:0000256" key="5">
    <source>
        <dbReference type="ARBA" id="ARBA00022777"/>
    </source>
</evidence>
<evidence type="ECO:0000256" key="2">
    <source>
        <dbReference type="ARBA" id="ARBA00012135"/>
    </source>
</evidence>
<keyword evidence="3 8" id="KW-0808">Transferase</keyword>
<comment type="pathway">
    <text evidence="1">Cofactor biosynthesis; thiamine diphosphate biosynthesis.</text>
</comment>
<evidence type="ECO:0000256" key="3">
    <source>
        <dbReference type="ARBA" id="ARBA00022679"/>
    </source>
</evidence>
<keyword evidence="6" id="KW-0067">ATP-binding</keyword>
<name>A0A3P3XJ72_9SPIR</name>
<dbReference type="FunFam" id="3.40.1190.20:FF:000003">
    <property type="entry name" value="Phosphomethylpyrimidine kinase ThiD"/>
    <property type="match status" value="1"/>
</dbReference>
<keyword evidence="5 8" id="KW-0418">Kinase</keyword>
<dbReference type="GO" id="GO:0005524">
    <property type="term" value="F:ATP binding"/>
    <property type="evidence" value="ECO:0007669"/>
    <property type="project" value="UniProtKB-KW"/>
</dbReference>
<dbReference type="EC" id="2.7.1.49" evidence="2"/>
<gene>
    <name evidence="8" type="primary">thiD</name>
    <name evidence="8" type="ORF">SPIROBIBN47_290081</name>
</gene>
<dbReference type="GO" id="GO:0008972">
    <property type="term" value="F:phosphomethylpyrimidine kinase activity"/>
    <property type="evidence" value="ECO:0007669"/>
    <property type="project" value="InterPro"/>
</dbReference>
<evidence type="ECO:0000256" key="4">
    <source>
        <dbReference type="ARBA" id="ARBA00022741"/>
    </source>
</evidence>
<dbReference type="InterPro" id="IPR013749">
    <property type="entry name" value="PM/HMP-P_kinase-1"/>
</dbReference>
<dbReference type="Gene3D" id="3.40.1190.20">
    <property type="match status" value="1"/>
</dbReference>
<accession>A0A3P3XJ72</accession>
<dbReference type="GO" id="GO:0009228">
    <property type="term" value="P:thiamine biosynthetic process"/>
    <property type="evidence" value="ECO:0007669"/>
    <property type="project" value="InterPro"/>
</dbReference>
<dbReference type="NCBIfam" id="TIGR00097">
    <property type="entry name" value="HMP-P_kinase"/>
    <property type="match status" value="1"/>
</dbReference>
<reference evidence="8" key="1">
    <citation type="submission" date="2017-02" db="EMBL/GenBank/DDBJ databases">
        <authorList>
            <person name="Regsiter A."/>
            <person name="William W."/>
        </authorList>
    </citation>
    <scope>NUCLEOTIDE SEQUENCE</scope>
    <source>
        <strain evidence="8">Bib</strain>
    </source>
</reference>
<dbReference type="InterPro" id="IPR004399">
    <property type="entry name" value="HMP/HMP-P_kinase_dom"/>
</dbReference>
<dbReference type="GO" id="GO:0005829">
    <property type="term" value="C:cytosol"/>
    <property type="evidence" value="ECO:0007669"/>
    <property type="project" value="TreeGrafter"/>
</dbReference>
<evidence type="ECO:0000256" key="1">
    <source>
        <dbReference type="ARBA" id="ARBA00004948"/>
    </source>
</evidence>
<evidence type="ECO:0000259" key="7">
    <source>
        <dbReference type="Pfam" id="PF08543"/>
    </source>
</evidence>
<organism evidence="8">
    <name type="scientific">uncultured spirochete</name>
    <dbReference type="NCBI Taxonomy" id="156406"/>
    <lineage>
        <taxon>Bacteria</taxon>
        <taxon>Pseudomonadati</taxon>
        <taxon>Spirochaetota</taxon>
        <taxon>Spirochaetia</taxon>
        <taxon>Spirochaetales</taxon>
        <taxon>environmental samples</taxon>
    </lineage>
</organism>
<dbReference type="CDD" id="cd01169">
    <property type="entry name" value="HMPP_kinase"/>
    <property type="match status" value="1"/>
</dbReference>
<feature type="domain" description="Pyridoxamine kinase/Phosphomethylpyrimidine kinase" evidence="7">
    <location>
        <begin position="16"/>
        <end position="259"/>
    </location>
</feature>
<dbReference type="SUPFAM" id="SSF53613">
    <property type="entry name" value="Ribokinase-like"/>
    <property type="match status" value="1"/>
</dbReference>
<dbReference type="PANTHER" id="PTHR20858:SF17">
    <property type="entry name" value="HYDROXYMETHYLPYRIMIDINE_PHOSPHOMETHYLPYRIMIDINE KINASE THI20-RELATED"/>
    <property type="match status" value="1"/>
</dbReference>
<sequence>MSSSSMRHVLSIAGSDTSGGAGIQADLKTMSACGVFGMSVITALTAQNTQGVQALHQVDADFVGAQIDAVFSDIRVDAVKIGMLGTLAVMKVIGKRLRWYRPKWIVVDPVLQAKNGYPLMEDTAKDIFLSEIVPLADLITPNLPETAALAGFVPQTMAELESAGKKILSLGAKAVLIKGGHRKTDADDVLVTNLGVHVFKGERLTSQHTHGTGCSLSSAITAYLARGLTILEAIERAKNYVRVGIEHGLNIGHGIGPIHHFYNLYHGEVPQL</sequence>
<proteinExistence type="predicted"/>
<dbReference type="EMBL" id="FWDM01000022">
    <property type="protein sequence ID" value="SLM13470.1"/>
    <property type="molecule type" value="Genomic_DNA"/>
</dbReference>
<dbReference type="GO" id="GO:0008902">
    <property type="term" value="F:hydroxymethylpyrimidine kinase activity"/>
    <property type="evidence" value="ECO:0007669"/>
    <property type="project" value="UniProtKB-EC"/>
</dbReference>